<gene>
    <name evidence="1" type="ORF">A2172_02275</name>
</gene>
<evidence type="ECO:0000313" key="2">
    <source>
        <dbReference type="Proteomes" id="UP000176631"/>
    </source>
</evidence>
<dbReference type="EMBL" id="MHCP01000028">
    <property type="protein sequence ID" value="OGY23182.1"/>
    <property type="molecule type" value="Genomic_DNA"/>
</dbReference>
<reference evidence="1 2" key="1">
    <citation type="journal article" date="2016" name="Nat. Commun.">
        <title>Thousands of microbial genomes shed light on interconnected biogeochemical processes in an aquifer system.</title>
        <authorList>
            <person name="Anantharaman K."/>
            <person name="Brown C.T."/>
            <person name="Hug L.A."/>
            <person name="Sharon I."/>
            <person name="Castelle C.J."/>
            <person name="Probst A.J."/>
            <person name="Thomas B.C."/>
            <person name="Singh A."/>
            <person name="Wilkins M.J."/>
            <person name="Karaoz U."/>
            <person name="Brodie E.L."/>
            <person name="Williams K.H."/>
            <person name="Hubbard S.S."/>
            <person name="Banfield J.F."/>
        </authorList>
    </citation>
    <scope>NUCLEOTIDE SEQUENCE [LARGE SCALE GENOMIC DNA]</scope>
</reference>
<comment type="caution">
    <text evidence="1">The sequence shown here is derived from an EMBL/GenBank/DDBJ whole genome shotgun (WGS) entry which is preliminary data.</text>
</comment>
<proteinExistence type="predicted"/>
<accession>A0A1G1W647</accession>
<protein>
    <submittedName>
        <fullName evidence="1">Uncharacterized protein</fullName>
    </submittedName>
</protein>
<dbReference type="Proteomes" id="UP000176631">
    <property type="component" value="Unassembled WGS sequence"/>
</dbReference>
<dbReference type="AlphaFoldDB" id="A0A1G1W647"/>
<organism evidence="1 2">
    <name type="scientific">Candidatus Woykebacteria bacterium RBG_13_40_15</name>
    <dbReference type="NCBI Taxonomy" id="1802593"/>
    <lineage>
        <taxon>Bacteria</taxon>
        <taxon>Candidatus Woykeibacteriota</taxon>
    </lineage>
</organism>
<name>A0A1G1W647_9BACT</name>
<sequence>MGESSYEIAVDLNKQAARGLLHLPKILADPFHCQANELSLHLFPITQSDLYGVHTQGNHLNSPLLLLQFAIFRLKYKTELVEIISRRKQYATGNVADYTDWNGKMQ</sequence>
<evidence type="ECO:0000313" key="1">
    <source>
        <dbReference type="EMBL" id="OGY23182.1"/>
    </source>
</evidence>